<organism evidence="4 5">
    <name type="scientific">Paraburkholderia acidicola</name>
    <dbReference type="NCBI Taxonomy" id="1912599"/>
    <lineage>
        <taxon>Bacteria</taxon>
        <taxon>Pseudomonadati</taxon>
        <taxon>Pseudomonadota</taxon>
        <taxon>Betaproteobacteria</taxon>
        <taxon>Burkholderiales</taxon>
        <taxon>Burkholderiaceae</taxon>
        <taxon>Paraburkholderia</taxon>
    </lineage>
</organism>
<gene>
    <name evidence="4" type="ORF">N0A02_00475</name>
</gene>
<dbReference type="EMBL" id="JAOALG010000001">
    <property type="protein sequence ID" value="MEQ5837914.1"/>
    <property type="molecule type" value="Genomic_DNA"/>
</dbReference>
<dbReference type="Pfam" id="PF00171">
    <property type="entry name" value="Aldedh"/>
    <property type="match status" value="1"/>
</dbReference>
<comment type="similarity">
    <text evidence="1">Belongs to the aldehyde dehydrogenase family.</text>
</comment>
<protein>
    <submittedName>
        <fullName evidence="4">Aldehyde dehydrogenase family protein</fullName>
    </submittedName>
</protein>
<evidence type="ECO:0000313" key="4">
    <source>
        <dbReference type="EMBL" id="MEQ5837914.1"/>
    </source>
</evidence>
<accession>A0ABV1LEY5</accession>
<evidence type="ECO:0000256" key="1">
    <source>
        <dbReference type="ARBA" id="ARBA00009986"/>
    </source>
</evidence>
<keyword evidence="5" id="KW-1185">Reference proteome</keyword>
<dbReference type="InterPro" id="IPR015590">
    <property type="entry name" value="Aldehyde_DH_dom"/>
</dbReference>
<proteinExistence type="inferred from homology"/>
<dbReference type="InterPro" id="IPR016163">
    <property type="entry name" value="Ald_DH_C"/>
</dbReference>
<evidence type="ECO:0000313" key="5">
    <source>
        <dbReference type="Proteomes" id="UP001469089"/>
    </source>
</evidence>
<dbReference type="PANTHER" id="PTHR42991">
    <property type="entry name" value="ALDEHYDE DEHYDROGENASE"/>
    <property type="match status" value="1"/>
</dbReference>
<dbReference type="RefSeq" id="WP_349540834.1">
    <property type="nucleotide sequence ID" value="NZ_JAOALG010000001.1"/>
</dbReference>
<dbReference type="SUPFAM" id="SSF53720">
    <property type="entry name" value="ALDH-like"/>
    <property type="match status" value="1"/>
</dbReference>
<dbReference type="InterPro" id="IPR051020">
    <property type="entry name" value="ALDH-related_metabolic_enz"/>
</dbReference>
<evidence type="ECO:0000259" key="3">
    <source>
        <dbReference type="Pfam" id="PF00171"/>
    </source>
</evidence>
<reference evidence="4 5" key="1">
    <citation type="journal article" date="2024" name="Chem. Sci.">
        <title>Discovery of a lagriamide polyketide by integrated genome mining, isotopic labeling, and untargeted metabolomics.</title>
        <authorList>
            <person name="Fergusson C.H."/>
            <person name="Saulog J."/>
            <person name="Paulo B.S."/>
            <person name="Wilson D.M."/>
            <person name="Liu D.Y."/>
            <person name="Morehouse N.J."/>
            <person name="Waterworth S."/>
            <person name="Barkei J."/>
            <person name="Gray C.A."/>
            <person name="Kwan J.C."/>
            <person name="Eustaquio A.S."/>
            <person name="Linington R.G."/>
        </authorList>
    </citation>
    <scope>NUCLEOTIDE SEQUENCE [LARGE SCALE GENOMIC DNA]</scope>
    <source>
        <strain evidence="4 5">RL17-338-BIF-B</strain>
    </source>
</reference>
<feature type="domain" description="Aldehyde dehydrogenase" evidence="3">
    <location>
        <begin position="29"/>
        <end position="481"/>
    </location>
</feature>
<dbReference type="Gene3D" id="3.40.309.10">
    <property type="entry name" value="Aldehyde Dehydrogenase, Chain A, domain 2"/>
    <property type="match status" value="1"/>
</dbReference>
<dbReference type="PANTHER" id="PTHR42991:SF1">
    <property type="entry name" value="ALDEHYDE DEHYDROGENASE"/>
    <property type="match status" value="1"/>
</dbReference>
<keyword evidence="2" id="KW-0560">Oxidoreductase</keyword>
<comment type="caution">
    <text evidence="4">The sequence shown here is derived from an EMBL/GenBank/DDBJ whole genome shotgun (WGS) entry which is preliminary data.</text>
</comment>
<name>A0ABV1LEY5_9BURK</name>
<dbReference type="Gene3D" id="3.40.605.10">
    <property type="entry name" value="Aldehyde Dehydrogenase, Chain A, domain 1"/>
    <property type="match status" value="1"/>
</dbReference>
<dbReference type="InterPro" id="IPR016162">
    <property type="entry name" value="Ald_DH_N"/>
</dbReference>
<sequence length="491" mass="53093">MNKQAQIIGETSIAVPHYPSMVHGVISNESHKEVRSPFDDALIATVEVSNRDAIERALQTAYRLFRDRDSWLSAPQRIDVLRRAAVLMSERAAELSMMIAREGGKPLVDARIEVARAIDGVTSCVELVRGSGGRVIPMGINTASANRIAYTQTEPIGVVVALSAFNHPLNLIVHQVAPAVAAGCPFIVKPASDTPLSCLTFVAILREAGLPPEWGQAVVTQTQDVATLLASDKRVGFLSFIGSGDVGWKLRSSLAPGARCALEHGGVAPVIVAADADLDAAIPRLAKGAFYHAGQVCVSVQRIFVHRSISRELVNRLGKVASELRVGDPTDVETEVGPLIRLHEVDRVDAWIQEALAAGAEKITGGYRLGTPSCYAPTVLLNPPDDCRISQQEVFGPVVCVYEYDNFDDAVRRANALPVSFQAAVFTRDYEIAMRAFSRLDASTVMLNEHTAFRTDWMPFAGLRESGLGVGGIPFTFHDMQVEKMFVGTKP</sequence>
<evidence type="ECO:0000256" key="2">
    <source>
        <dbReference type="ARBA" id="ARBA00023002"/>
    </source>
</evidence>
<dbReference type="Proteomes" id="UP001469089">
    <property type="component" value="Unassembled WGS sequence"/>
</dbReference>
<dbReference type="InterPro" id="IPR016161">
    <property type="entry name" value="Ald_DH/histidinol_DH"/>
</dbReference>